<dbReference type="Proteomes" id="UP000217507">
    <property type="component" value="Chromosome"/>
</dbReference>
<feature type="transmembrane region" description="Helical" evidence="1">
    <location>
        <begin position="157"/>
        <end position="176"/>
    </location>
</feature>
<keyword evidence="1" id="KW-0472">Membrane</keyword>
<protein>
    <recommendedName>
        <fullName evidence="4">DUF3120 domain-containing protein</fullName>
    </recommendedName>
</protein>
<dbReference type="InterPro" id="IPR021468">
    <property type="entry name" value="DUF3120"/>
</dbReference>
<dbReference type="EMBL" id="AP018216">
    <property type="protein sequence ID" value="BAY72188.1"/>
    <property type="molecule type" value="Genomic_DNA"/>
</dbReference>
<feature type="transmembrane region" description="Helical" evidence="1">
    <location>
        <begin position="103"/>
        <end position="124"/>
    </location>
</feature>
<feature type="transmembrane region" description="Helical" evidence="1">
    <location>
        <begin position="235"/>
        <end position="257"/>
    </location>
</feature>
<keyword evidence="1" id="KW-0812">Transmembrane</keyword>
<feature type="transmembrane region" description="Helical" evidence="1">
    <location>
        <begin position="130"/>
        <end position="148"/>
    </location>
</feature>
<evidence type="ECO:0000313" key="3">
    <source>
        <dbReference type="Proteomes" id="UP000217507"/>
    </source>
</evidence>
<proteinExistence type="predicted"/>
<dbReference type="AlphaFoldDB" id="A0A1Z4KTB0"/>
<accession>A0A1Z4KTB0</accession>
<gene>
    <name evidence="2" type="ORF">NIES23_50120</name>
</gene>
<feature type="transmembrane region" description="Helical" evidence="1">
    <location>
        <begin position="77"/>
        <end position="96"/>
    </location>
</feature>
<evidence type="ECO:0000313" key="2">
    <source>
        <dbReference type="EMBL" id="BAY72188.1"/>
    </source>
</evidence>
<feature type="transmembrane region" description="Helical" evidence="1">
    <location>
        <begin position="53"/>
        <end position="71"/>
    </location>
</feature>
<feature type="transmembrane region" description="Helical" evidence="1">
    <location>
        <begin position="210"/>
        <end position="228"/>
    </location>
</feature>
<evidence type="ECO:0000256" key="1">
    <source>
        <dbReference type="SAM" id="Phobius"/>
    </source>
</evidence>
<sequence>MINNILASYATSTTPGITELPQGETGQKNIKELESTLQASPSLPLALVSRQTWLVFAAAVFLVSVPVFIEAPLVRSLPTLSLALTGFWVWLSFTLMSRPATYVWGDLLLGFSWSWLAGGIYWGWLRWEPLWHLPVESIGLPFACWCLLRNWGKVGNWFYLGSLLGTVLTDVYFYLVDLMPYWRQIMVVEPENVSPILQAAVSQVQTPWGISWAVILGLVLLIAGTVPLTKKQRHWYAFGGAVLSTILVDSLFLIAALTA</sequence>
<organism evidence="2 3">
    <name type="scientific">Trichormus variabilis NIES-23</name>
    <dbReference type="NCBI Taxonomy" id="1973479"/>
    <lineage>
        <taxon>Bacteria</taxon>
        <taxon>Bacillati</taxon>
        <taxon>Cyanobacteriota</taxon>
        <taxon>Cyanophyceae</taxon>
        <taxon>Nostocales</taxon>
        <taxon>Nostocaceae</taxon>
        <taxon>Trichormus</taxon>
    </lineage>
</organism>
<name>A0A1Z4KTB0_ANAVA</name>
<dbReference type="Pfam" id="PF11318">
    <property type="entry name" value="DUF3120"/>
    <property type="match status" value="1"/>
</dbReference>
<reference evidence="2 3" key="1">
    <citation type="submission" date="2017-06" db="EMBL/GenBank/DDBJ databases">
        <title>Genome sequencing of cyanobaciteial culture collection at National Institute for Environmental Studies (NIES).</title>
        <authorList>
            <person name="Hirose Y."/>
            <person name="Shimura Y."/>
            <person name="Fujisawa T."/>
            <person name="Nakamura Y."/>
            <person name="Kawachi M."/>
        </authorList>
    </citation>
    <scope>NUCLEOTIDE SEQUENCE [LARGE SCALE GENOMIC DNA]</scope>
    <source>
        <strain evidence="2 3">NIES-23</strain>
    </source>
</reference>
<keyword evidence="1" id="KW-1133">Transmembrane helix</keyword>
<evidence type="ECO:0008006" key="4">
    <source>
        <dbReference type="Google" id="ProtNLM"/>
    </source>
</evidence>